<gene>
    <name evidence="2" type="ORF">AMTR_s00149p00095140</name>
</gene>
<sequence length="79" mass="8865">MGSQGFASRLARMPAQADSGKSTCRNQEETLVWLISFWILLAKSLGALPGACENFFPYCDLEHKRSFAKLRQVEKLLVC</sequence>
<evidence type="ECO:0000313" key="3">
    <source>
        <dbReference type="Proteomes" id="UP000017836"/>
    </source>
</evidence>
<reference evidence="3" key="1">
    <citation type="journal article" date="2013" name="Science">
        <title>The Amborella genome and the evolution of flowering plants.</title>
        <authorList>
            <consortium name="Amborella Genome Project"/>
        </authorList>
    </citation>
    <scope>NUCLEOTIDE SEQUENCE [LARGE SCALE GENOMIC DNA]</scope>
</reference>
<dbReference type="Proteomes" id="UP000017836">
    <property type="component" value="Unassembled WGS sequence"/>
</dbReference>
<keyword evidence="3" id="KW-1185">Reference proteome</keyword>
<name>W1PQ37_AMBTC</name>
<accession>W1PQ37</accession>
<dbReference type="EMBL" id="KI393016">
    <property type="protein sequence ID" value="ERN09315.1"/>
    <property type="molecule type" value="Genomic_DNA"/>
</dbReference>
<evidence type="ECO:0000313" key="2">
    <source>
        <dbReference type="EMBL" id="ERN09315.1"/>
    </source>
</evidence>
<proteinExistence type="predicted"/>
<protein>
    <submittedName>
        <fullName evidence="2">Uncharacterized protein</fullName>
    </submittedName>
</protein>
<feature type="region of interest" description="Disordered" evidence="1">
    <location>
        <begin position="1"/>
        <end position="23"/>
    </location>
</feature>
<dbReference type="HOGENOM" id="CLU_2609287_0_0_1"/>
<organism evidence="2 3">
    <name type="scientific">Amborella trichopoda</name>
    <dbReference type="NCBI Taxonomy" id="13333"/>
    <lineage>
        <taxon>Eukaryota</taxon>
        <taxon>Viridiplantae</taxon>
        <taxon>Streptophyta</taxon>
        <taxon>Embryophyta</taxon>
        <taxon>Tracheophyta</taxon>
        <taxon>Spermatophyta</taxon>
        <taxon>Magnoliopsida</taxon>
        <taxon>Amborellales</taxon>
        <taxon>Amborellaceae</taxon>
        <taxon>Amborella</taxon>
    </lineage>
</organism>
<dbReference type="AlphaFoldDB" id="W1PQ37"/>
<evidence type="ECO:0000256" key="1">
    <source>
        <dbReference type="SAM" id="MobiDB-lite"/>
    </source>
</evidence>
<dbReference type="Gramene" id="ERN09315">
    <property type="protein sequence ID" value="ERN09315"/>
    <property type="gene ID" value="AMTR_s00149p00095140"/>
</dbReference>